<organism evidence="3 4">
    <name type="scientific">Yeosuana aromativorans</name>
    <dbReference type="NCBI Taxonomy" id="288019"/>
    <lineage>
        <taxon>Bacteria</taxon>
        <taxon>Pseudomonadati</taxon>
        <taxon>Bacteroidota</taxon>
        <taxon>Flavobacteriia</taxon>
        <taxon>Flavobacteriales</taxon>
        <taxon>Flavobacteriaceae</taxon>
        <taxon>Yeosuana</taxon>
    </lineage>
</organism>
<gene>
    <name evidence="3" type="ORF">GCM10007962_31190</name>
</gene>
<sequence length="614" mass="70411">MYLSELKIWNFRKFGSGSNDLNPDTPDLVVPFKKGVNILIGENDSGKTAIVDAIKIVLKTHSADWIRIEHEDFFKDTQKLRIELKFIELTPKEASHFTEWLGWYGEEGSVQPYLRVILEVSRRFDRILPFDIRAGVDEYGHQLTAEAREYLKATYLKPLRNANAELIPRKNSRLSQIFAGHEAFKNRENDHLLVERILELNYHIKNYFDGKDKDGNDLQEKELKGKELKNEIDKYLKSFANKSTQFEVSGGNLKSILESLWLLFENDMNLGLGSHNLLFISSELLHLNKKDWSGIRLGLIEEIEAHLHPQIQLQVVEKLQEYEDIQLIFTTHSPNIASKISLEKLIMCCNGNAYPMGNEYTKLRATDYTFLERFLDVTKSNLFFAKGVILVEGWAEELFLPALASKIGINLTEKGVSIVNLGNTAFLRYSRIFKREKEPHLELPVAIITDVDVKPDAYKNIIADTETEEDVVMADKISAKENKYNGHNVKTFVSPHWTLEYCLSLSEIIRKPFFAAVLNALKEQKEDEGVQDLTSYNTEIANIDTKFNNWGDAQLDIAFSIYNNYVLGKKISKSIIAQHFSEQLKNATITKEQIEADQEIKYLIDAIKYASGNN</sequence>
<keyword evidence="4" id="KW-1185">Reference proteome</keyword>
<dbReference type="PANTHER" id="PTHR43581">
    <property type="entry name" value="ATP/GTP PHOSPHATASE"/>
    <property type="match status" value="1"/>
</dbReference>
<protein>
    <recommendedName>
        <fullName evidence="5">ATP-dependent endonuclease</fullName>
    </recommendedName>
</protein>
<dbReference type="SUPFAM" id="SSF52540">
    <property type="entry name" value="P-loop containing nucleoside triphosphate hydrolases"/>
    <property type="match status" value="1"/>
</dbReference>
<dbReference type="CDD" id="cd01026">
    <property type="entry name" value="TOPRIM_OLD"/>
    <property type="match status" value="1"/>
</dbReference>
<proteinExistence type="predicted"/>
<feature type="domain" description="OLD protein-like TOPRIM" evidence="2">
    <location>
        <begin position="383"/>
        <end position="452"/>
    </location>
</feature>
<reference evidence="3" key="2">
    <citation type="submission" date="2020-09" db="EMBL/GenBank/DDBJ databases">
        <authorList>
            <person name="Sun Q."/>
            <person name="Ohkuma M."/>
        </authorList>
    </citation>
    <scope>NUCLEOTIDE SEQUENCE</scope>
    <source>
        <strain evidence="3">JCM 12862</strain>
    </source>
</reference>
<dbReference type="InterPro" id="IPR027417">
    <property type="entry name" value="P-loop_NTPase"/>
</dbReference>
<reference evidence="3" key="1">
    <citation type="journal article" date="2014" name="Int. J. Syst. Evol. Microbiol.">
        <title>Complete genome sequence of Corynebacterium casei LMG S-19264T (=DSM 44701T), isolated from a smear-ripened cheese.</title>
        <authorList>
            <consortium name="US DOE Joint Genome Institute (JGI-PGF)"/>
            <person name="Walter F."/>
            <person name="Albersmeier A."/>
            <person name="Kalinowski J."/>
            <person name="Ruckert C."/>
        </authorList>
    </citation>
    <scope>NUCLEOTIDE SEQUENCE</scope>
    <source>
        <strain evidence="3">JCM 12862</strain>
    </source>
</reference>
<accession>A0A8J3BS54</accession>
<dbReference type="InterPro" id="IPR003959">
    <property type="entry name" value="ATPase_AAA_core"/>
</dbReference>
<dbReference type="AlphaFoldDB" id="A0A8J3BS54"/>
<evidence type="ECO:0000259" key="1">
    <source>
        <dbReference type="Pfam" id="PF13304"/>
    </source>
</evidence>
<dbReference type="PANTHER" id="PTHR43581:SF4">
    <property type="entry name" value="ATP_GTP PHOSPHATASE"/>
    <property type="match status" value="1"/>
</dbReference>
<name>A0A8J3BS54_9FLAO</name>
<dbReference type="Gene3D" id="3.40.50.300">
    <property type="entry name" value="P-loop containing nucleotide triphosphate hydrolases"/>
    <property type="match status" value="1"/>
</dbReference>
<evidence type="ECO:0000313" key="3">
    <source>
        <dbReference type="EMBL" id="GGK34508.1"/>
    </source>
</evidence>
<dbReference type="InterPro" id="IPR051396">
    <property type="entry name" value="Bact_Antivir_Def_Nuclease"/>
</dbReference>
<comment type="caution">
    <text evidence="3">The sequence shown here is derived from an EMBL/GenBank/DDBJ whole genome shotgun (WGS) entry which is preliminary data.</text>
</comment>
<feature type="domain" description="ATPase AAA-type core" evidence="1">
    <location>
        <begin position="36"/>
        <end position="336"/>
    </location>
</feature>
<evidence type="ECO:0000313" key="4">
    <source>
        <dbReference type="Proteomes" id="UP000612329"/>
    </source>
</evidence>
<dbReference type="Pfam" id="PF20469">
    <property type="entry name" value="OLD-like_TOPRIM"/>
    <property type="match status" value="1"/>
</dbReference>
<dbReference type="InterPro" id="IPR034139">
    <property type="entry name" value="TOPRIM_OLD"/>
</dbReference>
<dbReference type="Pfam" id="PF13304">
    <property type="entry name" value="AAA_21"/>
    <property type="match status" value="1"/>
</dbReference>
<dbReference type="Proteomes" id="UP000612329">
    <property type="component" value="Unassembled WGS sequence"/>
</dbReference>
<evidence type="ECO:0008006" key="5">
    <source>
        <dbReference type="Google" id="ProtNLM"/>
    </source>
</evidence>
<dbReference type="RefSeq" id="WP_188654896.1">
    <property type="nucleotide sequence ID" value="NZ_BMNR01000010.1"/>
</dbReference>
<dbReference type="EMBL" id="BMNR01000010">
    <property type="protein sequence ID" value="GGK34508.1"/>
    <property type="molecule type" value="Genomic_DNA"/>
</dbReference>
<evidence type="ECO:0000259" key="2">
    <source>
        <dbReference type="Pfam" id="PF20469"/>
    </source>
</evidence>